<proteinExistence type="predicted"/>
<sequence length="93" mass="10959">MIMRNLLQLKRMMHHEFEKCKTRMCLPLMFLLLMLPLIPQVYGFLLQHIFEGMLDACLPFSLSYLIQRSKLFLMMYGASGLRNVQVGEFLAMI</sequence>
<dbReference type="EMBL" id="GBRH01159603">
    <property type="protein sequence ID" value="JAE38293.1"/>
    <property type="molecule type" value="Transcribed_RNA"/>
</dbReference>
<accession>A0A0A9HZD2</accession>
<protein>
    <submittedName>
        <fullName evidence="1">Uncharacterized protein</fullName>
    </submittedName>
</protein>
<dbReference type="AlphaFoldDB" id="A0A0A9HZD2"/>
<evidence type="ECO:0000313" key="1">
    <source>
        <dbReference type="EMBL" id="JAE38293.1"/>
    </source>
</evidence>
<reference evidence="1" key="1">
    <citation type="submission" date="2014-09" db="EMBL/GenBank/DDBJ databases">
        <authorList>
            <person name="Magalhaes I.L.F."/>
            <person name="Oliveira U."/>
            <person name="Santos F.R."/>
            <person name="Vidigal T.H.D.A."/>
            <person name="Brescovit A.D."/>
            <person name="Santos A.J."/>
        </authorList>
    </citation>
    <scope>NUCLEOTIDE SEQUENCE</scope>
    <source>
        <tissue evidence="1">Shoot tissue taken approximately 20 cm above the soil surface</tissue>
    </source>
</reference>
<organism evidence="1">
    <name type="scientific">Arundo donax</name>
    <name type="common">Giant reed</name>
    <name type="synonym">Donax arundinaceus</name>
    <dbReference type="NCBI Taxonomy" id="35708"/>
    <lineage>
        <taxon>Eukaryota</taxon>
        <taxon>Viridiplantae</taxon>
        <taxon>Streptophyta</taxon>
        <taxon>Embryophyta</taxon>
        <taxon>Tracheophyta</taxon>
        <taxon>Spermatophyta</taxon>
        <taxon>Magnoliopsida</taxon>
        <taxon>Liliopsida</taxon>
        <taxon>Poales</taxon>
        <taxon>Poaceae</taxon>
        <taxon>PACMAD clade</taxon>
        <taxon>Arundinoideae</taxon>
        <taxon>Arundineae</taxon>
        <taxon>Arundo</taxon>
    </lineage>
</organism>
<name>A0A0A9HZD2_ARUDO</name>
<reference evidence="1" key="2">
    <citation type="journal article" date="2015" name="Data Brief">
        <title>Shoot transcriptome of the giant reed, Arundo donax.</title>
        <authorList>
            <person name="Barrero R.A."/>
            <person name="Guerrero F.D."/>
            <person name="Moolhuijzen P."/>
            <person name="Goolsby J.A."/>
            <person name="Tidwell J."/>
            <person name="Bellgard S.E."/>
            <person name="Bellgard M.I."/>
        </authorList>
    </citation>
    <scope>NUCLEOTIDE SEQUENCE</scope>
    <source>
        <tissue evidence="1">Shoot tissue taken approximately 20 cm above the soil surface</tissue>
    </source>
</reference>